<dbReference type="STRING" id="5466.A0A4R8R5Y2"/>
<dbReference type="AlphaFoldDB" id="A0A4R8R5Y2"/>
<reference evidence="3 4" key="1">
    <citation type="submission" date="2018-12" db="EMBL/GenBank/DDBJ databases">
        <title>Genome sequence and assembly of Colletotrichum trifolii.</title>
        <authorList>
            <person name="Gan P."/>
            <person name="Shirasu K."/>
        </authorList>
    </citation>
    <scope>NUCLEOTIDE SEQUENCE [LARGE SCALE GENOMIC DNA]</scope>
    <source>
        <strain evidence="3 4">543-2</strain>
    </source>
</reference>
<keyword evidence="2" id="KW-0732">Signal</keyword>
<keyword evidence="4" id="KW-1185">Reference proteome</keyword>
<dbReference type="InterPro" id="IPR050282">
    <property type="entry name" value="Cycloisomerase_2"/>
</dbReference>
<dbReference type="GO" id="GO:0017057">
    <property type="term" value="F:6-phosphogluconolactonase activity"/>
    <property type="evidence" value="ECO:0007669"/>
    <property type="project" value="TreeGrafter"/>
</dbReference>
<sequence length="396" mass="41962">MLSLRDLASTWLLAAMAIKPASSTLLYAASHAGTVTTLNLQVSESGATLDAISSTTECAANPSWLTLDQSKSLLYCADRGLTNPNGTLVSFHKSDNGTLSPLGKLETIKGAVSSVVYGKDGGGIALASYPASSFEVFSVADPSDIKRLQSWTYSLSQPGPKPAQNAPHPHEAILDPTGKFVLVPDLGADLVRVFSINADTYELTPVDPLVAASGSGPRHARFLATKDKTFFFLLAELGNTITTYEVTYNCNKTLGFNEVFVVGTHGPDNAVPVGAAAAEIHVTPDSEYLIISSRNVSLFDIPNFDATNSTHITSDALATFAIDHSTGHLNFTQLFPSGGRIPRQFSINKAGDQVAVGLQSDGRVVIIDRDVETGLLKEFIANIAIAGEVVCVIYDE</sequence>
<feature type="signal peptide" evidence="2">
    <location>
        <begin position="1"/>
        <end position="23"/>
    </location>
</feature>
<name>A0A4R8R5Y2_COLTR</name>
<comment type="caution">
    <text evidence="3">The sequence shown here is derived from an EMBL/GenBank/DDBJ whole genome shotgun (WGS) entry which is preliminary data.</text>
</comment>
<accession>A0A4R8R5Y2</accession>
<dbReference type="InterPro" id="IPR011045">
    <property type="entry name" value="N2O_reductase_N"/>
</dbReference>
<comment type="similarity">
    <text evidence="1">Belongs to the cycloisomerase 2 family.</text>
</comment>
<evidence type="ECO:0000313" key="4">
    <source>
        <dbReference type="Proteomes" id="UP000295703"/>
    </source>
</evidence>
<dbReference type="PANTHER" id="PTHR30344">
    <property type="entry name" value="6-PHOSPHOGLUCONOLACTONASE-RELATED"/>
    <property type="match status" value="1"/>
</dbReference>
<organism evidence="3 4">
    <name type="scientific">Colletotrichum trifolii</name>
    <dbReference type="NCBI Taxonomy" id="5466"/>
    <lineage>
        <taxon>Eukaryota</taxon>
        <taxon>Fungi</taxon>
        <taxon>Dikarya</taxon>
        <taxon>Ascomycota</taxon>
        <taxon>Pezizomycotina</taxon>
        <taxon>Sordariomycetes</taxon>
        <taxon>Hypocreomycetidae</taxon>
        <taxon>Glomerellales</taxon>
        <taxon>Glomerellaceae</taxon>
        <taxon>Colletotrichum</taxon>
        <taxon>Colletotrichum orbiculare species complex</taxon>
    </lineage>
</organism>
<protein>
    <submittedName>
        <fullName evidence="3">Putative 6-phosphogluconolactonase</fullName>
    </submittedName>
</protein>
<dbReference type="PANTHER" id="PTHR30344:SF1">
    <property type="entry name" value="6-PHOSPHOGLUCONOLACTONASE"/>
    <property type="match status" value="1"/>
</dbReference>
<dbReference type="Proteomes" id="UP000295703">
    <property type="component" value="Unassembled WGS sequence"/>
</dbReference>
<evidence type="ECO:0000256" key="2">
    <source>
        <dbReference type="SAM" id="SignalP"/>
    </source>
</evidence>
<gene>
    <name evidence="3" type="ORF">CTRI78_v007603</name>
</gene>
<dbReference type="EMBL" id="RYZW01000083">
    <property type="protein sequence ID" value="TDZ51515.1"/>
    <property type="molecule type" value="Genomic_DNA"/>
</dbReference>
<proteinExistence type="inferred from homology"/>
<evidence type="ECO:0000313" key="3">
    <source>
        <dbReference type="EMBL" id="TDZ51515.1"/>
    </source>
</evidence>
<dbReference type="SUPFAM" id="SSF50974">
    <property type="entry name" value="Nitrous oxide reductase, N-terminal domain"/>
    <property type="match status" value="1"/>
</dbReference>
<dbReference type="InterPro" id="IPR015943">
    <property type="entry name" value="WD40/YVTN_repeat-like_dom_sf"/>
</dbReference>
<evidence type="ECO:0000256" key="1">
    <source>
        <dbReference type="ARBA" id="ARBA00005564"/>
    </source>
</evidence>
<dbReference type="Pfam" id="PF10282">
    <property type="entry name" value="Lactonase"/>
    <property type="match status" value="1"/>
</dbReference>
<dbReference type="Gene3D" id="2.130.10.10">
    <property type="entry name" value="YVTN repeat-like/Quinoprotein amine dehydrogenase"/>
    <property type="match status" value="1"/>
</dbReference>
<feature type="chain" id="PRO_5020949610" evidence="2">
    <location>
        <begin position="24"/>
        <end position="396"/>
    </location>
</feature>
<dbReference type="InterPro" id="IPR019405">
    <property type="entry name" value="Lactonase_7-beta_prop"/>
</dbReference>